<organism evidence="2 3">
    <name type="scientific">Litorilituus lipolyticus</name>
    <dbReference type="NCBI Taxonomy" id="2491017"/>
    <lineage>
        <taxon>Bacteria</taxon>
        <taxon>Pseudomonadati</taxon>
        <taxon>Pseudomonadota</taxon>
        <taxon>Gammaproteobacteria</taxon>
        <taxon>Alteromonadales</taxon>
        <taxon>Colwelliaceae</taxon>
        <taxon>Litorilituus</taxon>
    </lineage>
</organism>
<name>A0A502KKU3_9GAMM</name>
<dbReference type="InterPro" id="IPR014030">
    <property type="entry name" value="Ketoacyl_synth_N"/>
</dbReference>
<gene>
    <name evidence="2" type="ORF">EPA86_17970</name>
</gene>
<reference evidence="2 3" key="1">
    <citation type="submission" date="2019-01" db="EMBL/GenBank/DDBJ databases">
        <title>Litorilituus lipolytica sp. nov., isolated from intertidal sand of the Yellow Sea in China.</title>
        <authorList>
            <person name="Liu A."/>
        </authorList>
    </citation>
    <scope>NUCLEOTIDE SEQUENCE [LARGE SCALE GENOMIC DNA]</scope>
    <source>
        <strain evidence="2 3">RZ04</strain>
    </source>
</reference>
<dbReference type="EMBL" id="SAWY01000041">
    <property type="protein sequence ID" value="TPH12230.1"/>
    <property type="molecule type" value="Genomic_DNA"/>
</dbReference>
<evidence type="ECO:0000313" key="3">
    <source>
        <dbReference type="Proteomes" id="UP000315303"/>
    </source>
</evidence>
<protein>
    <recommendedName>
        <fullName evidence="1">Beta-ketoacyl synthase-like N-terminal domain-containing protein</fullName>
    </recommendedName>
</protein>
<dbReference type="InterPro" id="IPR016039">
    <property type="entry name" value="Thiolase-like"/>
</dbReference>
<evidence type="ECO:0000313" key="2">
    <source>
        <dbReference type="EMBL" id="TPH12230.1"/>
    </source>
</evidence>
<dbReference type="SUPFAM" id="SSF53901">
    <property type="entry name" value="Thiolase-like"/>
    <property type="match status" value="1"/>
</dbReference>
<proteinExistence type="predicted"/>
<dbReference type="AlphaFoldDB" id="A0A502KKU3"/>
<dbReference type="OrthoDB" id="9798676at2"/>
<dbReference type="GO" id="GO:0016746">
    <property type="term" value="F:acyltransferase activity"/>
    <property type="evidence" value="ECO:0007669"/>
    <property type="project" value="InterPro"/>
</dbReference>
<accession>A0A502KKU3</accession>
<dbReference type="Pfam" id="PF13723">
    <property type="entry name" value="Ketoacyl-synt_2"/>
    <property type="match status" value="1"/>
</dbReference>
<comment type="caution">
    <text evidence="2">The sequence shown here is derived from an EMBL/GenBank/DDBJ whole genome shotgun (WGS) entry which is preliminary data.</text>
</comment>
<sequence length="271" mass="30190">MFLCLLYLKGYFSLKFTIKKCVAWGGGLTTDQDWQEFAQKEKELSLEQELPALKQMPAMQRRRLSPFAKLSLHCALSAAEDCLATVPSVFASRHGDLQKTSKLISDVAAKEVLSPTQFGLSVHNAVGGLFSIYTGNKAPLSAISAGEDTFFVAILDAVSKMNYNAYPQILLVYTEAQVPEIYAQYVAQEEYSMSCALLIEPVQSALASECEEDKAVFELTLSNKEQGDKPAGDDENPHMQALDFLHFYYSGVEQAEVVSKRHKWQFKRTTC</sequence>
<keyword evidence="3" id="KW-1185">Reference proteome</keyword>
<evidence type="ECO:0000259" key="1">
    <source>
        <dbReference type="Pfam" id="PF13723"/>
    </source>
</evidence>
<feature type="domain" description="Beta-ketoacyl synthase-like N-terminal" evidence="1">
    <location>
        <begin position="34"/>
        <end position="265"/>
    </location>
</feature>
<dbReference type="Proteomes" id="UP000315303">
    <property type="component" value="Unassembled WGS sequence"/>
</dbReference>